<accession>A0A2K2DSJ6</accession>
<reference evidence="2" key="2">
    <citation type="submission" date="2017-06" db="EMBL/GenBank/DDBJ databases">
        <title>WGS assembly of Brachypodium distachyon.</title>
        <authorList>
            <consortium name="The International Brachypodium Initiative"/>
            <person name="Lucas S."/>
            <person name="Harmon-Smith M."/>
            <person name="Lail K."/>
            <person name="Tice H."/>
            <person name="Grimwood J."/>
            <person name="Bruce D."/>
            <person name="Barry K."/>
            <person name="Shu S."/>
            <person name="Lindquist E."/>
            <person name="Wang M."/>
            <person name="Pitluck S."/>
            <person name="Vogel J.P."/>
            <person name="Garvin D.F."/>
            <person name="Mockler T.C."/>
            <person name="Schmutz J."/>
            <person name="Rokhsar D."/>
            <person name="Bevan M.W."/>
        </authorList>
    </citation>
    <scope>NUCLEOTIDE SEQUENCE</scope>
    <source>
        <strain evidence="2">Bd21</strain>
    </source>
</reference>
<evidence type="ECO:0000313" key="3">
    <source>
        <dbReference type="EnsemblPlants" id="PNT77258"/>
    </source>
</evidence>
<evidence type="ECO:0000256" key="1">
    <source>
        <dbReference type="SAM" id="MobiDB-lite"/>
    </source>
</evidence>
<dbReference type="Gramene" id="PNT77258">
    <property type="protein sequence ID" value="PNT77258"/>
    <property type="gene ID" value="BRADI_1g60115v3"/>
</dbReference>
<dbReference type="AlphaFoldDB" id="A0A2K2DSJ6"/>
<gene>
    <name evidence="2" type="ORF">BRADI_1g60115v3</name>
</gene>
<organism evidence="2">
    <name type="scientific">Brachypodium distachyon</name>
    <name type="common">Purple false brome</name>
    <name type="synonym">Trachynia distachya</name>
    <dbReference type="NCBI Taxonomy" id="15368"/>
    <lineage>
        <taxon>Eukaryota</taxon>
        <taxon>Viridiplantae</taxon>
        <taxon>Streptophyta</taxon>
        <taxon>Embryophyta</taxon>
        <taxon>Tracheophyta</taxon>
        <taxon>Spermatophyta</taxon>
        <taxon>Magnoliopsida</taxon>
        <taxon>Liliopsida</taxon>
        <taxon>Poales</taxon>
        <taxon>Poaceae</taxon>
        <taxon>BOP clade</taxon>
        <taxon>Pooideae</taxon>
        <taxon>Stipodae</taxon>
        <taxon>Brachypodieae</taxon>
        <taxon>Brachypodium</taxon>
    </lineage>
</organism>
<reference evidence="2 3" key="1">
    <citation type="journal article" date="2010" name="Nature">
        <title>Genome sequencing and analysis of the model grass Brachypodium distachyon.</title>
        <authorList>
            <consortium name="International Brachypodium Initiative"/>
        </authorList>
    </citation>
    <scope>NUCLEOTIDE SEQUENCE [LARGE SCALE GENOMIC DNA]</scope>
    <source>
        <strain evidence="2 3">Bd21</strain>
    </source>
</reference>
<name>A0A2K2DSJ6_BRADI</name>
<dbReference type="ExpressionAtlas" id="A0A2K2DSJ6">
    <property type="expression patterns" value="baseline and differential"/>
</dbReference>
<proteinExistence type="predicted"/>
<sequence length="123" mass="13110">MATMTSSAEEAGDRIDSTVPNPIPIPRPRTRDRSGGALPLPTPSPSPAHRPASRPRRPLLLPSLARRHLPSPTDGRRPSSPASLRRPLAAASVAASLWSYVMLFVPTNSRTSCIGDRMLTGVA</sequence>
<dbReference type="EnsemblPlants" id="PNT77258">
    <property type="protein sequence ID" value="PNT77258"/>
    <property type="gene ID" value="BRADI_1g60115v3"/>
</dbReference>
<reference evidence="3" key="3">
    <citation type="submission" date="2018-08" db="UniProtKB">
        <authorList>
            <consortium name="EnsemblPlants"/>
        </authorList>
    </citation>
    <scope>IDENTIFICATION</scope>
    <source>
        <strain evidence="3">cv. Bd21</strain>
    </source>
</reference>
<dbReference type="Proteomes" id="UP000008810">
    <property type="component" value="Chromosome 1"/>
</dbReference>
<dbReference type="InParanoid" id="A0A2K2DSJ6"/>
<dbReference type="EMBL" id="CM000880">
    <property type="protein sequence ID" value="PNT77258.1"/>
    <property type="molecule type" value="Genomic_DNA"/>
</dbReference>
<feature type="region of interest" description="Disordered" evidence="1">
    <location>
        <begin position="1"/>
        <end position="86"/>
    </location>
</feature>
<evidence type="ECO:0000313" key="2">
    <source>
        <dbReference type="EMBL" id="PNT77258.1"/>
    </source>
</evidence>
<protein>
    <submittedName>
        <fullName evidence="2 3">Uncharacterized protein</fullName>
    </submittedName>
</protein>
<keyword evidence="4" id="KW-1185">Reference proteome</keyword>
<evidence type="ECO:0000313" key="4">
    <source>
        <dbReference type="Proteomes" id="UP000008810"/>
    </source>
</evidence>